<dbReference type="EMBL" id="CAMXCT010003001">
    <property type="protein sequence ID" value="CAI4001841.1"/>
    <property type="molecule type" value="Genomic_DNA"/>
</dbReference>
<dbReference type="EMBL" id="CAMXCT020003001">
    <property type="protein sequence ID" value="CAL1155216.1"/>
    <property type="molecule type" value="Genomic_DNA"/>
</dbReference>
<evidence type="ECO:0000313" key="3">
    <source>
        <dbReference type="Proteomes" id="UP001152797"/>
    </source>
</evidence>
<dbReference type="AlphaFoldDB" id="A0A9P1G6V7"/>
<dbReference type="OrthoDB" id="437394at2759"/>
<evidence type="ECO:0000313" key="1">
    <source>
        <dbReference type="EMBL" id="CAI4001841.1"/>
    </source>
</evidence>
<evidence type="ECO:0000313" key="2">
    <source>
        <dbReference type="EMBL" id="CAL1155216.1"/>
    </source>
</evidence>
<dbReference type="EMBL" id="CAMXCT030003001">
    <property type="protein sequence ID" value="CAL4789153.1"/>
    <property type="molecule type" value="Genomic_DNA"/>
</dbReference>
<reference evidence="1" key="1">
    <citation type="submission" date="2022-10" db="EMBL/GenBank/DDBJ databases">
        <authorList>
            <person name="Chen Y."/>
            <person name="Dougan E. K."/>
            <person name="Chan C."/>
            <person name="Rhodes N."/>
            <person name="Thang M."/>
        </authorList>
    </citation>
    <scope>NUCLEOTIDE SEQUENCE</scope>
</reference>
<dbReference type="Gene3D" id="3.40.50.150">
    <property type="entry name" value="Vaccinia Virus protein VP39"/>
    <property type="match status" value="1"/>
</dbReference>
<dbReference type="InterPro" id="IPR029063">
    <property type="entry name" value="SAM-dependent_MTases_sf"/>
</dbReference>
<comment type="caution">
    <text evidence="1">The sequence shown here is derived from an EMBL/GenBank/DDBJ whole genome shotgun (WGS) entry which is preliminary data.</text>
</comment>
<proteinExistence type="predicted"/>
<dbReference type="Proteomes" id="UP001152797">
    <property type="component" value="Unassembled WGS sequence"/>
</dbReference>
<name>A0A9P1G6V7_9DINO</name>
<protein>
    <submittedName>
        <fullName evidence="1">Uncharacterized protein</fullName>
    </submittedName>
</protein>
<accession>A0A9P1G6V7</accession>
<dbReference type="SUPFAM" id="SSF53335">
    <property type="entry name" value="S-adenosyl-L-methionine-dependent methyltransferases"/>
    <property type="match status" value="1"/>
</dbReference>
<gene>
    <name evidence="1" type="ORF">C1SCF055_LOCUS27845</name>
</gene>
<organism evidence="1">
    <name type="scientific">Cladocopium goreaui</name>
    <dbReference type="NCBI Taxonomy" id="2562237"/>
    <lineage>
        <taxon>Eukaryota</taxon>
        <taxon>Sar</taxon>
        <taxon>Alveolata</taxon>
        <taxon>Dinophyceae</taxon>
        <taxon>Suessiales</taxon>
        <taxon>Symbiodiniaceae</taxon>
        <taxon>Cladocopium</taxon>
    </lineage>
</organism>
<reference evidence="2" key="2">
    <citation type="submission" date="2024-04" db="EMBL/GenBank/DDBJ databases">
        <authorList>
            <person name="Chen Y."/>
            <person name="Shah S."/>
            <person name="Dougan E. K."/>
            <person name="Thang M."/>
            <person name="Chan C."/>
        </authorList>
    </citation>
    <scope>NUCLEOTIDE SEQUENCE [LARGE SCALE GENOMIC DNA]</scope>
</reference>
<sequence>MHALDFYDSFLDEVVARTEKGDGHRRNHAAAGLDHATCTLDQLADWLETTSHSSAVSGIASPETALMGLHRAVQRRLPSRQTLQIDMPRLTSFVEWDSECQQELMTLCKGLDQDSCIFSDIAGFFRDDIADLIKGLEQKPTMAFEILAPLLCSRKAMKRRAWCLRHQKECFLQTSDAHTAGSSCTAHSKQGLGKAFSDKNAIHFLAWCGLRLEVGEKEITLENVEEFPTDALERLMSPMYFIEAIKMDPRFFGFPIARGRKYHRLRNKAAALMELSPFSRFNKRFFRLVHWSWREFAFMHMFKDGVIPTEFEAELQWARSRKLSMIRTFANSGHESVEDIDRIVAHYGAQEVSDAVVVRVQDMICALGGFQEQPFLASLNANELKMRGLYAEKAPGEAWQLNQNPGAGHGMHSTLFWMHTLIHNCGLTLGKSWVSFFR</sequence>
<keyword evidence="3" id="KW-1185">Reference proteome</keyword>